<dbReference type="PANTHER" id="PTHR30615">
    <property type="entry name" value="UNCHARACTERIZED PROTEIN YJBQ-RELATED"/>
    <property type="match status" value="1"/>
</dbReference>
<comment type="caution">
    <text evidence="2">The sequence shown here is derived from an EMBL/GenBank/DDBJ whole genome shotgun (WGS) entry which is preliminary data.</text>
</comment>
<dbReference type="Proteomes" id="UP001070352">
    <property type="component" value="Unassembled WGS sequence"/>
</dbReference>
<dbReference type="Gene3D" id="2.60.120.460">
    <property type="entry name" value="YjbQ-like"/>
    <property type="match status" value="1"/>
</dbReference>
<dbReference type="SUPFAM" id="SSF111038">
    <property type="entry name" value="YjbQ-like"/>
    <property type="match status" value="1"/>
</dbReference>
<dbReference type="InterPro" id="IPR001602">
    <property type="entry name" value="UPF0047_YjbQ-like"/>
</dbReference>
<gene>
    <name evidence="2" type="ORF">MOC45_10485</name>
</gene>
<dbReference type="AlphaFoldDB" id="A0A9Q4H8Z4"/>
<dbReference type="InterPro" id="IPR035917">
    <property type="entry name" value="YjbQ-like_sf"/>
</dbReference>
<evidence type="ECO:0000313" key="2">
    <source>
        <dbReference type="EMBL" id="MCY8121023.1"/>
    </source>
</evidence>
<evidence type="ECO:0000256" key="1">
    <source>
        <dbReference type="ARBA" id="ARBA00005534"/>
    </source>
</evidence>
<comment type="similarity">
    <text evidence="1">Belongs to the UPF0047 family.</text>
</comment>
<proteinExistence type="inferred from homology"/>
<dbReference type="RefSeq" id="WP_003223695.1">
    <property type="nucleotide sequence ID" value="NZ_CBCRWV010000012.1"/>
</dbReference>
<dbReference type="Pfam" id="PF01894">
    <property type="entry name" value="YjbQ"/>
    <property type="match status" value="1"/>
</dbReference>
<reference evidence="2" key="1">
    <citation type="submission" date="2022-02" db="EMBL/GenBank/DDBJ databases">
        <title>Crop Bioprotection Bacillus Genome Sequencing.</title>
        <authorList>
            <person name="Dunlap C."/>
        </authorList>
    </citation>
    <scope>NUCLEOTIDE SEQUENCE</scope>
    <source>
        <strain evidence="2">M18B4</strain>
    </source>
</reference>
<accession>A0A9Q4H8Z4</accession>
<organism evidence="2 3">
    <name type="scientific">Bacillus spizizenii</name>
    <name type="common">Bacillus subtilis subsp. spizizenii</name>
    <dbReference type="NCBI Taxonomy" id="96241"/>
    <lineage>
        <taxon>Bacteria</taxon>
        <taxon>Bacillati</taxon>
        <taxon>Bacillota</taxon>
        <taxon>Bacilli</taxon>
        <taxon>Bacillales</taxon>
        <taxon>Bacillaceae</taxon>
        <taxon>Bacillus</taxon>
    </lineage>
</organism>
<evidence type="ECO:0000313" key="3">
    <source>
        <dbReference type="Proteomes" id="UP001070352"/>
    </source>
</evidence>
<protein>
    <submittedName>
        <fullName evidence="2">YjbQ family protein</fullName>
    </submittedName>
</protein>
<dbReference type="EMBL" id="JALANJ010000014">
    <property type="protein sequence ID" value="MCY8121023.1"/>
    <property type="molecule type" value="Genomic_DNA"/>
</dbReference>
<sequence>MVEITIQSKGFNHSYDITEQVTDALSQLEPSSGLAKVCVTGSTVGLTVMRYEPGTIHDLLQCLESIASKNKQYEHFNTTGDPNGFSHVWSSMIGTSVMVPYKNHKLACSDSHRVVLFDFDLREAERKIYVDR</sequence>
<dbReference type="PANTHER" id="PTHR30615:SF8">
    <property type="entry name" value="UPF0047 PROTEIN C4A8.02C"/>
    <property type="match status" value="1"/>
</dbReference>
<name>A0A9Q4H8Z4_BACSC</name>